<name>A0A0A9V4S7_ARUDO</name>
<proteinExistence type="predicted"/>
<accession>A0A0A9V4S7</accession>
<sequence>MLSGKCSLQNKRMLLHQPNSQDAFRRKSQ</sequence>
<reference evidence="2" key="2">
    <citation type="journal article" date="2015" name="Data Brief">
        <title>Shoot transcriptome of the giant reed, Arundo donax.</title>
        <authorList>
            <person name="Barrero R.A."/>
            <person name="Guerrero F.D."/>
            <person name="Moolhuijzen P."/>
            <person name="Goolsby J.A."/>
            <person name="Tidwell J."/>
            <person name="Bellgard S.E."/>
            <person name="Bellgard M.I."/>
        </authorList>
    </citation>
    <scope>NUCLEOTIDE SEQUENCE</scope>
    <source>
        <tissue evidence="2">Shoot tissue taken approximately 20 cm above the soil surface</tissue>
    </source>
</reference>
<reference evidence="2" key="1">
    <citation type="submission" date="2014-09" db="EMBL/GenBank/DDBJ databases">
        <authorList>
            <person name="Magalhaes I.L.F."/>
            <person name="Oliveira U."/>
            <person name="Santos F.R."/>
            <person name="Vidigal T.H.D.A."/>
            <person name="Brescovit A.D."/>
            <person name="Santos A.J."/>
        </authorList>
    </citation>
    <scope>NUCLEOTIDE SEQUENCE</scope>
    <source>
        <tissue evidence="2">Shoot tissue taken approximately 20 cm above the soil surface</tissue>
    </source>
</reference>
<feature type="compositionally biased region" description="Polar residues" evidence="1">
    <location>
        <begin position="1"/>
        <end position="10"/>
    </location>
</feature>
<evidence type="ECO:0000256" key="1">
    <source>
        <dbReference type="SAM" id="MobiDB-lite"/>
    </source>
</evidence>
<dbReference type="EMBL" id="GBRH01283523">
    <property type="protein sequence ID" value="JAD14372.1"/>
    <property type="molecule type" value="Transcribed_RNA"/>
</dbReference>
<protein>
    <submittedName>
        <fullName evidence="2">Uncharacterized protein</fullName>
    </submittedName>
</protein>
<evidence type="ECO:0000313" key="2">
    <source>
        <dbReference type="EMBL" id="JAD14372.1"/>
    </source>
</evidence>
<feature type="region of interest" description="Disordered" evidence="1">
    <location>
        <begin position="1"/>
        <end position="29"/>
    </location>
</feature>
<dbReference type="AlphaFoldDB" id="A0A0A9V4S7"/>
<organism evidence="2">
    <name type="scientific">Arundo donax</name>
    <name type="common">Giant reed</name>
    <name type="synonym">Donax arundinaceus</name>
    <dbReference type="NCBI Taxonomy" id="35708"/>
    <lineage>
        <taxon>Eukaryota</taxon>
        <taxon>Viridiplantae</taxon>
        <taxon>Streptophyta</taxon>
        <taxon>Embryophyta</taxon>
        <taxon>Tracheophyta</taxon>
        <taxon>Spermatophyta</taxon>
        <taxon>Magnoliopsida</taxon>
        <taxon>Liliopsida</taxon>
        <taxon>Poales</taxon>
        <taxon>Poaceae</taxon>
        <taxon>PACMAD clade</taxon>
        <taxon>Arundinoideae</taxon>
        <taxon>Arundineae</taxon>
        <taxon>Arundo</taxon>
    </lineage>
</organism>